<evidence type="ECO:0000256" key="1">
    <source>
        <dbReference type="ARBA" id="ARBA00001947"/>
    </source>
</evidence>
<feature type="domain" description="Alcohol dehydrogenase-like N-terminal" evidence="5">
    <location>
        <begin position="25"/>
        <end position="155"/>
    </location>
</feature>
<dbReference type="EMBL" id="JZBS01000705">
    <property type="protein sequence ID" value="KKK25659.1"/>
    <property type="molecule type" value="Genomic_DNA"/>
</dbReference>
<dbReference type="SUPFAM" id="SSF50129">
    <property type="entry name" value="GroES-like"/>
    <property type="match status" value="1"/>
</dbReference>
<dbReference type="InterPro" id="IPR036291">
    <property type="entry name" value="NAD(P)-bd_dom_sf"/>
</dbReference>
<comment type="cofactor">
    <cofactor evidence="1">
        <name>Zn(2+)</name>
        <dbReference type="ChEBI" id="CHEBI:29105"/>
    </cofactor>
</comment>
<dbReference type="PANTHER" id="PTHR42813">
    <property type="entry name" value="ZINC-TYPE ALCOHOL DEHYDROGENASE-LIKE"/>
    <property type="match status" value="1"/>
</dbReference>
<organism evidence="6 7">
    <name type="scientific">Aspergillus rambellii</name>
    <dbReference type="NCBI Taxonomy" id="308745"/>
    <lineage>
        <taxon>Eukaryota</taxon>
        <taxon>Fungi</taxon>
        <taxon>Dikarya</taxon>
        <taxon>Ascomycota</taxon>
        <taxon>Pezizomycotina</taxon>
        <taxon>Eurotiomycetes</taxon>
        <taxon>Eurotiomycetidae</taxon>
        <taxon>Eurotiales</taxon>
        <taxon>Aspergillaceae</taxon>
        <taxon>Aspergillus</taxon>
        <taxon>Aspergillus subgen. Nidulantes</taxon>
    </lineage>
</organism>
<dbReference type="InterPro" id="IPR011032">
    <property type="entry name" value="GroES-like_sf"/>
</dbReference>
<dbReference type="OrthoDB" id="3941538at2759"/>
<dbReference type="SUPFAM" id="SSF51735">
    <property type="entry name" value="NAD(P)-binding Rossmann-fold domains"/>
    <property type="match status" value="1"/>
</dbReference>
<dbReference type="GO" id="GO:0008270">
    <property type="term" value="F:zinc ion binding"/>
    <property type="evidence" value="ECO:0007669"/>
    <property type="project" value="InterPro"/>
</dbReference>
<evidence type="ECO:0000256" key="2">
    <source>
        <dbReference type="ARBA" id="ARBA00022723"/>
    </source>
</evidence>
<evidence type="ECO:0000256" key="4">
    <source>
        <dbReference type="ARBA" id="ARBA00023002"/>
    </source>
</evidence>
<accession>A0A0F8V1P0</accession>
<dbReference type="STRING" id="308745.A0A0F8V1P0"/>
<keyword evidence="7" id="KW-1185">Reference proteome</keyword>
<dbReference type="Gene3D" id="3.40.50.720">
    <property type="entry name" value="NAD(P)-binding Rossmann-like Domain"/>
    <property type="match status" value="1"/>
</dbReference>
<dbReference type="PROSITE" id="PS00059">
    <property type="entry name" value="ADH_ZINC"/>
    <property type="match status" value="1"/>
</dbReference>
<evidence type="ECO:0000259" key="5">
    <source>
        <dbReference type="Pfam" id="PF08240"/>
    </source>
</evidence>
<evidence type="ECO:0000313" key="6">
    <source>
        <dbReference type="EMBL" id="KKK25659.1"/>
    </source>
</evidence>
<reference evidence="6 7" key="1">
    <citation type="submission" date="2015-02" db="EMBL/GenBank/DDBJ databases">
        <title>Draft Genome Sequences of Two Closely-Related Aflatoxigenic Aspergillus Species Obtained from the Cote d'Ivoire.</title>
        <authorList>
            <person name="Moore G.G."/>
            <person name="Beltz S.B."/>
            <person name="Mack B.M."/>
        </authorList>
    </citation>
    <scope>NUCLEOTIDE SEQUENCE [LARGE SCALE GENOMIC DNA]</scope>
    <source>
        <strain evidence="6 7">SRRC1468</strain>
    </source>
</reference>
<gene>
    <name evidence="6" type="ORF">ARAM_003845</name>
</gene>
<dbReference type="Gene3D" id="3.90.180.10">
    <property type="entry name" value="Medium-chain alcohol dehydrogenases, catalytic domain"/>
    <property type="match status" value="1"/>
</dbReference>
<keyword evidence="4" id="KW-0560">Oxidoreductase</keyword>
<dbReference type="PANTHER" id="PTHR42813:SF1">
    <property type="entry name" value="DEHYDROGENASE, PUTATIVE (AFU_ORTHOLOGUE AFUA_5G03930)-RELATED"/>
    <property type="match status" value="1"/>
</dbReference>
<protein>
    <recommendedName>
        <fullName evidence="5">Alcohol dehydrogenase-like N-terminal domain-containing protein</fullName>
    </recommendedName>
</protein>
<evidence type="ECO:0000256" key="3">
    <source>
        <dbReference type="ARBA" id="ARBA00022833"/>
    </source>
</evidence>
<dbReference type="Pfam" id="PF08240">
    <property type="entry name" value="ADH_N"/>
    <property type="match status" value="1"/>
</dbReference>
<sequence>MLAAAWQGKNTITVVEIPKPQVINASDVVVKVTGTTVCDNDLLLFNGTLSELQIGDVLGHECCGIVESIGPDITKVEKGQRVMVSFPLACGNCKRCKMQLYSHCEKASENCITNASKGTRAVGGFDYSHFAGGFVGAQAEFVRVPYGDVNLLPIPDDVSDEKALYLSDVIGTAWHCVADTGIQEGDVVVVWGAGPVGQMCVDFGFFNGASRVILIDGGDTAWRLGYVKSKIPVVEIIDFTGLPHGKSLSSHLVNIIGGEPDVFLECAGEELIQYFGLHSNALLEDKTNTTEVLNGMINGLRPFGRVGISGFYAGFTNHFDIGSLTRTGARLIGNGQAPVQKYWEGLLELVEQYEIDPLHMVSHRYRLEDIDKVYALLSRHEKGVQKVFLQTRYSVSPSPGRPALTVL</sequence>
<evidence type="ECO:0000313" key="7">
    <source>
        <dbReference type="Proteomes" id="UP000034291"/>
    </source>
</evidence>
<comment type="caution">
    <text evidence="6">The sequence shown here is derived from an EMBL/GenBank/DDBJ whole genome shotgun (WGS) entry which is preliminary data.</text>
</comment>
<name>A0A0F8V1P0_9EURO</name>
<dbReference type="InterPro" id="IPR013154">
    <property type="entry name" value="ADH-like_N"/>
</dbReference>
<dbReference type="AlphaFoldDB" id="A0A0F8V1P0"/>
<keyword evidence="2" id="KW-0479">Metal-binding</keyword>
<dbReference type="Proteomes" id="UP000034291">
    <property type="component" value="Unassembled WGS sequence"/>
</dbReference>
<proteinExistence type="predicted"/>
<dbReference type="InterPro" id="IPR002328">
    <property type="entry name" value="ADH_Zn_CS"/>
</dbReference>
<keyword evidence="3" id="KW-0862">Zinc</keyword>
<dbReference type="GO" id="GO:0016491">
    <property type="term" value="F:oxidoreductase activity"/>
    <property type="evidence" value="ECO:0007669"/>
    <property type="project" value="UniProtKB-KW"/>
</dbReference>